<proteinExistence type="predicted"/>
<sequence>MTGALHNERTAAEARAYAQQKRAEKRTAAEEIGVDAEFIDRLVEGFYGRIREDALLGPIFAQHIADWPPHLSRMKAFWRSVLHNSGEFSGNPMLKHLAIPDLGFRHFAHWLDLFYETLRDLQSQSAATELIGGRARMIADSLLTAITIRRDGLGGGCGGEDLPHV</sequence>
<accession>A0ABT9H5B3</accession>
<name>A0ABT9H5B3_9SPHN</name>
<gene>
    <name evidence="1" type="ORF">Q9K01_02570</name>
</gene>
<dbReference type="EMBL" id="JAVAIL010000001">
    <property type="protein sequence ID" value="MDP4538506.1"/>
    <property type="molecule type" value="Genomic_DNA"/>
</dbReference>
<protein>
    <submittedName>
        <fullName evidence="1">Group III truncated hemoglobin</fullName>
    </submittedName>
</protein>
<dbReference type="InterPro" id="IPR009050">
    <property type="entry name" value="Globin-like_sf"/>
</dbReference>
<evidence type="ECO:0000313" key="1">
    <source>
        <dbReference type="EMBL" id="MDP4538506.1"/>
    </source>
</evidence>
<dbReference type="Proteomes" id="UP001235664">
    <property type="component" value="Unassembled WGS sequence"/>
</dbReference>
<dbReference type="SUPFAM" id="SSF46458">
    <property type="entry name" value="Globin-like"/>
    <property type="match status" value="1"/>
</dbReference>
<comment type="caution">
    <text evidence="1">The sequence shown here is derived from an EMBL/GenBank/DDBJ whole genome shotgun (WGS) entry which is preliminary data.</text>
</comment>
<evidence type="ECO:0000313" key="2">
    <source>
        <dbReference type="Proteomes" id="UP001235664"/>
    </source>
</evidence>
<dbReference type="CDD" id="cd08916">
    <property type="entry name" value="TrHb3_P"/>
    <property type="match status" value="1"/>
</dbReference>
<dbReference type="Gene3D" id="1.10.490.10">
    <property type="entry name" value="Globins"/>
    <property type="match status" value="1"/>
</dbReference>
<keyword evidence="2" id="KW-1185">Reference proteome</keyword>
<dbReference type="RefSeq" id="WP_305928637.1">
    <property type="nucleotide sequence ID" value="NZ_JAVAIL010000001.1"/>
</dbReference>
<reference evidence="1 2" key="1">
    <citation type="submission" date="2023-08" db="EMBL/GenBank/DDBJ databases">
        <title>genomic of DY56.</title>
        <authorList>
            <person name="Wang Y."/>
        </authorList>
    </citation>
    <scope>NUCLEOTIDE SEQUENCE [LARGE SCALE GENOMIC DNA]</scope>
    <source>
        <strain evidence="1 2">DY56-A-20</strain>
    </source>
</reference>
<dbReference type="InterPro" id="IPR012292">
    <property type="entry name" value="Globin/Proto"/>
</dbReference>
<organism evidence="1 2">
    <name type="scientific">Qipengyuania benthica</name>
    <dbReference type="NCBI Taxonomy" id="3067651"/>
    <lineage>
        <taxon>Bacteria</taxon>
        <taxon>Pseudomonadati</taxon>
        <taxon>Pseudomonadota</taxon>
        <taxon>Alphaproteobacteria</taxon>
        <taxon>Sphingomonadales</taxon>
        <taxon>Erythrobacteraceae</taxon>
        <taxon>Qipengyuania</taxon>
    </lineage>
</organism>